<dbReference type="GO" id="GO:0016251">
    <property type="term" value="F:RNA polymerase II general transcription initiation factor activity"/>
    <property type="evidence" value="ECO:0007669"/>
    <property type="project" value="InterPro"/>
</dbReference>
<feature type="region of interest" description="Disordered" evidence="3">
    <location>
        <begin position="40"/>
        <end position="68"/>
    </location>
</feature>
<dbReference type="OrthoDB" id="5752at2759"/>
<gene>
    <name evidence="5" type="ORF">TVAG_211830</name>
</gene>
<evidence type="ECO:0000256" key="3">
    <source>
        <dbReference type="SAM" id="MobiDB-lite"/>
    </source>
</evidence>
<evidence type="ECO:0000259" key="4">
    <source>
        <dbReference type="Pfam" id="PF12157"/>
    </source>
</evidence>
<feature type="domain" description="Transcription initiation factor TFIID subunit 1 histone acetyltransferase" evidence="4">
    <location>
        <begin position="222"/>
        <end position="382"/>
    </location>
</feature>
<dbReference type="STRING" id="5722.A2EID9"/>
<dbReference type="EMBL" id="DS113397">
    <property type="protein sequence ID" value="EAY07544.1"/>
    <property type="molecule type" value="Genomic_DNA"/>
</dbReference>
<reference evidence="5" key="2">
    <citation type="journal article" date="2007" name="Science">
        <title>Draft genome sequence of the sexually transmitted pathogen Trichomonas vaginalis.</title>
        <authorList>
            <person name="Carlton J.M."/>
            <person name="Hirt R.P."/>
            <person name="Silva J.C."/>
            <person name="Delcher A.L."/>
            <person name="Schatz M."/>
            <person name="Zhao Q."/>
            <person name="Wortman J.R."/>
            <person name="Bidwell S.L."/>
            <person name="Alsmark U.C.M."/>
            <person name="Besteiro S."/>
            <person name="Sicheritz-Ponten T."/>
            <person name="Noel C.J."/>
            <person name="Dacks J.B."/>
            <person name="Foster P.G."/>
            <person name="Simillion C."/>
            <person name="Van de Peer Y."/>
            <person name="Miranda-Saavedra D."/>
            <person name="Barton G.J."/>
            <person name="Westrop G.D."/>
            <person name="Mueller S."/>
            <person name="Dessi D."/>
            <person name="Fiori P.L."/>
            <person name="Ren Q."/>
            <person name="Paulsen I."/>
            <person name="Zhang H."/>
            <person name="Bastida-Corcuera F.D."/>
            <person name="Simoes-Barbosa A."/>
            <person name="Brown M.T."/>
            <person name="Hayes R.D."/>
            <person name="Mukherjee M."/>
            <person name="Okumura C.Y."/>
            <person name="Schneider R."/>
            <person name="Smith A.J."/>
            <person name="Vanacova S."/>
            <person name="Villalvazo M."/>
            <person name="Haas B.J."/>
            <person name="Pertea M."/>
            <person name="Feldblyum T.V."/>
            <person name="Utterback T.R."/>
            <person name="Shu C.L."/>
            <person name="Osoegawa K."/>
            <person name="de Jong P.J."/>
            <person name="Hrdy I."/>
            <person name="Horvathova L."/>
            <person name="Zubacova Z."/>
            <person name="Dolezal P."/>
            <person name="Malik S.B."/>
            <person name="Logsdon J.M. Jr."/>
            <person name="Henze K."/>
            <person name="Gupta A."/>
            <person name="Wang C.C."/>
            <person name="Dunne R.L."/>
            <person name="Upcroft J.A."/>
            <person name="Upcroft P."/>
            <person name="White O."/>
            <person name="Salzberg S.L."/>
            <person name="Tang P."/>
            <person name="Chiu C.-H."/>
            <person name="Lee Y.-S."/>
            <person name="Embley T.M."/>
            <person name="Coombs G.H."/>
            <person name="Mottram J.C."/>
            <person name="Tachezy J."/>
            <person name="Fraser-Liggett C.M."/>
            <person name="Johnson P.J."/>
        </authorList>
    </citation>
    <scope>NUCLEOTIDE SEQUENCE [LARGE SCALE GENOMIC DNA]</scope>
    <source>
        <strain evidence="5">G3</strain>
    </source>
</reference>
<evidence type="ECO:0000313" key="5">
    <source>
        <dbReference type="EMBL" id="EAY07544.1"/>
    </source>
</evidence>
<evidence type="ECO:0000256" key="1">
    <source>
        <dbReference type="ARBA" id="ARBA00004123"/>
    </source>
</evidence>
<keyword evidence="6" id="KW-1185">Reference proteome</keyword>
<dbReference type="GO" id="GO:0004402">
    <property type="term" value="F:histone acetyltransferase activity"/>
    <property type="evidence" value="ECO:0007669"/>
    <property type="project" value="InterPro"/>
</dbReference>
<comment type="subcellular location">
    <subcellularLocation>
        <location evidence="1">Nucleus</location>
    </subcellularLocation>
</comment>
<dbReference type="VEuPathDB" id="TrichDB:TVAGG3_0048700"/>
<proteinExistence type="predicted"/>
<name>A2EID9_TRIV3</name>
<reference evidence="5" key="1">
    <citation type="submission" date="2006-10" db="EMBL/GenBank/DDBJ databases">
        <authorList>
            <person name="Amadeo P."/>
            <person name="Zhao Q."/>
            <person name="Wortman J."/>
            <person name="Fraser-Liggett C."/>
            <person name="Carlton J."/>
        </authorList>
    </citation>
    <scope>NUCLEOTIDE SEQUENCE</scope>
    <source>
        <strain evidence="5">G3</strain>
    </source>
</reference>
<keyword evidence="2" id="KW-0539">Nucleus</keyword>
<dbReference type="RefSeq" id="XP_001319767.1">
    <property type="nucleotide sequence ID" value="XM_001319732.1"/>
</dbReference>
<dbReference type="Proteomes" id="UP000001542">
    <property type="component" value="Unassembled WGS sequence"/>
</dbReference>
<dbReference type="KEGG" id="tva:4765450"/>
<dbReference type="InterPro" id="IPR040240">
    <property type="entry name" value="TAF1"/>
</dbReference>
<dbReference type="Pfam" id="PF12157">
    <property type="entry name" value="DUF3591"/>
    <property type="match status" value="1"/>
</dbReference>
<dbReference type="AlphaFoldDB" id="A2EID9"/>
<sequence>MPQSQLSLFAALAENNRSSFSHHRQLKVKNSEQSQKKLKVSFQRIKEESHSDTGNASEAQTPQENPNQVIQKQNNIFLSESLINEAEFRPLNFIGQLSRQSSNTEQIPLQNMKRFELSRNNSLGQEYQQQPEQNSNTKNKKIFLNKFLLKGDFNVLEDSSKTEDVSLVFDKSDGNFEIRKSSNEAQNEEENSNQPHLNYNNLAFDTGDYYGTIKGLPPRLGLEICHSDVAKELYLVDPNPKDIESLHHPRLNIKEIKGKTLSVSIDPKSFVDNEEEHIFLKDFESLSARNGKIMILLEIVSENPPFILNVGMASQLVTYYHMRSSDDKPRLETDTRISYIEPDQLSPMLAPIPKGTPFCTIANNLFEIPVAKHPVENTDFLLRIPLHCVVRKRI</sequence>
<organism evidence="5 6">
    <name type="scientific">Trichomonas vaginalis (strain ATCC PRA-98 / G3)</name>
    <dbReference type="NCBI Taxonomy" id="412133"/>
    <lineage>
        <taxon>Eukaryota</taxon>
        <taxon>Metamonada</taxon>
        <taxon>Parabasalia</taxon>
        <taxon>Trichomonadida</taxon>
        <taxon>Trichomonadidae</taxon>
        <taxon>Trichomonas</taxon>
    </lineage>
</organism>
<protein>
    <recommendedName>
        <fullName evidence="4">Transcription initiation factor TFIID subunit 1 histone acetyltransferase domain-containing protein</fullName>
    </recommendedName>
</protein>
<dbReference type="GO" id="GO:0005669">
    <property type="term" value="C:transcription factor TFIID complex"/>
    <property type="evidence" value="ECO:0007669"/>
    <property type="project" value="InterPro"/>
</dbReference>
<evidence type="ECO:0000256" key="2">
    <source>
        <dbReference type="ARBA" id="ARBA00023242"/>
    </source>
</evidence>
<dbReference type="VEuPathDB" id="TrichDB:TVAG_211830"/>
<dbReference type="GO" id="GO:0017025">
    <property type="term" value="F:TBP-class protein binding"/>
    <property type="evidence" value="ECO:0007669"/>
    <property type="project" value="InterPro"/>
</dbReference>
<feature type="compositionally biased region" description="Polar residues" evidence="3">
    <location>
        <begin position="52"/>
        <end position="68"/>
    </location>
</feature>
<dbReference type="InterPro" id="IPR022591">
    <property type="entry name" value="TAF1_HAT_dom"/>
</dbReference>
<accession>A2EID9</accession>
<dbReference type="InParanoid" id="A2EID9"/>
<evidence type="ECO:0000313" key="6">
    <source>
        <dbReference type="Proteomes" id="UP000001542"/>
    </source>
</evidence>
<dbReference type="PANTHER" id="PTHR13900:SF0">
    <property type="entry name" value="TRANSCRIPTION INITIATION FACTOR TFIID SUBUNIT 1"/>
    <property type="match status" value="1"/>
</dbReference>
<dbReference type="PANTHER" id="PTHR13900">
    <property type="entry name" value="TRANSCRIPTION INITIATION FACTOR TFIID"/>
    <property type="match status" value="1"/>
</dbReference>